<reference evidence="2" key="1">
    <citation type="submission" date="2015-03" db="EMBL/GenBank/DDBJ databases">
        <authorList>
            <consortium name="Pathogen Informatics"/>
        </authorList>
    </citation>
    <scope>NUCLEOTIDE SEQUENCE [LARGE SCALE GENOMIC DNA]</scope>
    <source>
        <strain evidence="2">IP27925</strain>
    </source>
</reference>
<dbReference type="EMBL" id="CQEM01000030">
    <property type="protein sequence ID" value="CNL89647.1"/>
    <property type="molecule type" value="Genomic_DNA"/>
</dbReference>
<proteinExistence type="predicted"/>
<dbReference type="AlphaFoldDB" id="A0A0T9V021"/>
<dbReference type="Pfam" id="PF19774">
    <property type="entry name" value="DUF6260"/>
    <property type="match status" value="1"/>
</dbReference>
<organism evidence="1 2">
    <name type="scientific">Yersinia aleksiciae</name>
    <dbReference type="NCBI Taxonomy" id="263819"/>
    <lineage>
        <taxon>Bacteria</taxon>
        <taxon>Pseudomonadati</taxon>
        <taxon>Pseudomonadota</taxon>
        <taxon>Gammaproteobacteria</taxon>
        <taxon>Enterobacterales</taxon>
        <taxon>Yersiniaceae</taxon>
        <taxon>Yersinia</taxon>
    </lineage>
</organism>
<protein>
    <recommendedName>
        <fullName evidence="3">Gp9</fullName>
    </recommendedName>
</protein>
<dbReference type="RefSeq" id="WP_050127193.1">
    <property type="nucleotide sequence ID" value="NZ_CQEM01000030.1"/>
</dbReference>
<accession>A0A0T9V021</accession>
<name>A0A0T9V021_YERAE</name>
<sequence>MYFDANTLATNSRLRGHWNELWANRNMFDAQHRGMVAANQSLMTPEMLAANALLGDGLGRDFWAEIDRQIIQLRDQETGMEIVTDLMGIQTVLPIGKTAKLYNMVGDIADDVSISLDGQPPYSFDHTEYSSDGDPIPVFTAGYGVNWRLAAGLNTVGIDLVLDSQAAKLRKFNKRIVSYVLDGDSTIQVQNYPAQGMRNHRNTIKLNLGAGSGGANIDLTTAAQADIAAFFTSGSFGQSARDNFVEAYDVLWVSPQIWANLMKPATVTIGGNTLLSGGTVLSVITGFIPARAVRQTFALSGNEFIAYQRRQDVISPLVGMATGVVPLPRPMPQSNWNFQIMAAMGLQIKRDSEGKSGVLYGANLA</sequence>
<evidence type="ECO:0008006" key="3">
    <source>
        <dbReference type="Google" id="ProtNLM"/>
    </source>
</evidence>
<dbReference type="Proteomes" id="UP000040088">
    <property type="component" value="Unassembled WGS sequence"/>
</dbReference>
<dbReference type="InterPro" id="IPR046227">
    <property type="entry name" value="DUF6260"/>
</dbReference>
<gene>
    <name evidence="1" type="ORF">ERS008460_04042</name>
</gene>
<evidence type="ECO:0000313" key="2">
    <source>
        <dbReference type="Proteomes" id="UP000040088"/>
    </source>
</evidence>
<evidence type="ECO:0000313" key="1">
    <source>
        <dbReference type="EMBL" id="CNL89647.1"/>
    </source>
</evidence>